<name>A0A0E9UZB4_ANGAN</name>
<protein>
    <submittedName>
        <fullName evidence="1">Uncharacterized protein</fullName>
    </submittedName>
</protein>
<organism evidence="1">
    <name type="scientific">Anguilla anguilla</name>
    <name type="common">European freshwater eel</name>
    <name type="synonym">Muraena anguilla</name>
    <dbReference type="NCBI Taxonomy" id="7936"/>
    <lineage>
        <taxon>Eukaryota</taxon>
        <taxon>Metazoa</taxon>
        <taxon>Chordata</taxon>
        <taxon>Craniata</taxon>
        <taxon>Vertebrata</taxon>
        <taxon>Euteleostomi</taxon>
        <taxon>Actinopterygii</taxon>
        <taxon>Neopterygii</taxon>
        <taxon>Teleostei</taxon>
        <taxon>Anguilliformes</taxon>
        <taxon>Anguillidae</taxon>
        <taxon>Anguilla</taxon>
    </lineage>
</organism>
<accession>A0A0E9UZB4</accession>
<reference evidence="1" key="1">
    <citation type="submission" date="2014-11" db="EMBL/GenBank/DDBJ databases">
        <authorList>
            <person name="Amaro Gonzalez C."/>
        </authorList>
    </citation>
    <scope>NUCLEOTIDE SEQUENCE</scope>
</reference>
<evidence type="ECO:0000313" key="1">
    <source>
        <dbReference type="EMBL" id="JAH71147.1"/>
    </source>
</evidence>
<dbReference type="AlphaFoldDB" id="A0A0E9UZB4"/>
<sequence>MFIILPTRVWIHTRRITRPRLAAARPITPPLAAPCPQ</sequence>
<reference evidence="1" key="2">
    <citation type="journal article" date="2015" name="Fish Shellfish Immunol.">
        <title>Early steps in the European eel (Anguilla anguilla)-Vibrio vulnificus interaction in the gills: Role of the RtxA13 toxin.</title>
        <authorList>
            <person name="Callol A."/>
            <person name="Pajuelo D."/>
            <person name="Ebbesson L."/>
            <person name="Teles M."/>
            <person name="MacKenzie S."/>
            <person name="Amaro C."/>
        </authorList>
    </citation>
    <scope>NUCLEOTIDE SEQUENCE</scope>
</reference>
<proteinExistence type="predicted"/>
<dbReference type="EMBL" id="GBXM01037430">
    <property type="protein sequence ID" value="JAH71147.1"/>
    <property type="molecule type" value="Transcribed_RNA"/>
</dbReference>